<organism evidence="2 3">
    <name type="scientific">Brevibacillus fortis</name>
    <dbReference type="NCBI Taxonomy" id="2126352"/>
    <lineage>
        <taxon>Bacteria</taxon>
        <taxon>Bacillati</taxon>
        <taxon>Bacillota</taxon>
        <taxon>Bacilli</taxon>
        <taxon>Bacillales</taxon>
        <taxon>Paenibacillaceae</taxon>
        <taxon>Brevibacillus</taxon>
    </lineage>
</organism>
<name>A0A2P7VE83_9BACL</name>
<evidence type="ECO:0000259" key="1">
    <source>
        <dbReference type="Pfam" id="PF01636"/>
    </source>
</evidence>
<dbReference type="InterPro" id="IPR016259">
    <property type="entry name" value="Hygromycin-B_Kinase"/>
</dbReference>
<comment type="caution">
    <text evidence="2">The sequence shown here is derived from an EMBL/GenBank/DDBJ whole genome shotgun (WGS) entry which is preliminary data.</text>
</comment>
<dbReference type="Gene3D" id="3.90.1200.10">
    <property type="match status" value="1"/>
</dbReference>
<feature type="domain" description="Aminoglycoside phosphotransferase" evidence="1">
    <location>
        <begin position="75"/>
        <end position="255"/>
    </location>
</feature>
<dbReference type="Proteomes" id="UP000240419">
    <property type="component" value="Unassembled WGS sequence"/>
</dbReference>
<dbReference type="Pfam" id="PF01636">
    <property type="entry name" value="APH"/>
    <property type="match status" value="1"/>
</dbReference>
<protein>
    <recommendedName>
        <fullName evidence="1">Aminoglycoside phosphotransferase domain-containing protein</fullName>
    </recommendedName>
</protein>
<dbReference type="SUPFAM" id="SSF56112">
    <property type="entry name" value="Protein kinase-like (PK-like)"/>
    <property type="match status" value="1"/>
</dbReference>
<dbReference type="EMBL" id="PXZM01000011">
    <property type="protein sequence ID" value="PSJ97546.1"/>
    <property type="molecule type" value="Genomic_DNA"/>
</dbReference>
<dbReference type="InterPro" id="IPR002575">
    <property type="entry name" value="Aminoglycoside_PTrfase"/>
</dbReference>
<proteinExistence type="predicted"/>
<evidence type="ECO:0000313" key="3">
    <source>
        <dbReference type="Proteomes" id="UP000240419"/>
    </source>
</evidence>
<dbReference type="AlphaFoldDB" id="A0A2P7VE83"/>
<accession>A0A2P7VE83</accession>
<reference evidence="2 3" key="1">
    <citation type="submission" date="2018-03" db="EMBL/GenBank/DDBJ databases">
        <title>Brevisbacillus phylogenomics.</title>
        <authorList>
            <person name="Dunlap C."/>
        </authorList>
    </citation>
    <scope>NUCLEOTIDE SEQUENCE [LARGE SCALE GENOMIC DNA]</scope>
    <source>
        <strain evidence="2 3">NRRL NRS-1210</strain>
    </source>
</reference>
<gene>
    <name evidence="2" type="ORF">C7R93_07930</name>
</gene>
<dbReference type="InterPro" id="IPR051678">
    <property type="entry name" value="AGP_Transferase"/>
</dbReference>
<sequence>MPGGMLMDGSTFAARNKPVHPPTFPSLQEYILHNNDTSFWMPYITDILKRHDLFEANQELVAGIGGTYPSFLYGDVVVKLFGHLKPWHKSYSVERAAQALLANDPEIAAPRLLAEGYLSEDANHPWPYLITTRMSGVSWQNAKLTYEQQLSVAADLGKQMARVHALPSTGIATHADWSDMDVVAAAKKSSLPLQLISQIDDYLARLGPFDPVVVHGDLMFRHVFVENGRLSGIIDWGDMMVTDRHYEFAKLHLDLFDCDKTLLKVFLEASNWPLTTDFAHKAMAQALYRQAHGLTQHYAMDVFYMLPDRLPLQDICTLEELANELFAI</sequence>
<dbReference type="PIRSF" id="PIRSF000707">
    <property type="entry name" value="Hygromycin-B_kinase"/>
    <property type="match status" value="1"/>
</dbReference>
<dbReference type="PANTHER" id="PTHR21310">
    <property type="entry name" value="AMINOGLYCOSIDE PHOSPHOTRANSFERASE-RELATED-RELATED"/>
    <property type="match status" value="1"/>
</dbReference>
<dbReference type="InterPro" id="IPR011009">
    <property type="entry name" value="Kinase-like_dom_sf"/>
</dbReference>
<dbReference type="PANTHER" id="PTHR21310:SF15">
    <property type="entry name" value="AMINOGLYCOSIDE PHOSPHOTRANSFERASE DOMAIN-CONTAINING PROTEIN"/>
    <property type="match status" value="1"/>
</dbReference>
<evidence type="ECO:0000313" key="2">
    <source>
        <dbReference type="EMBL" id="PSJ97546.1"/>
    </source>
</evidence>
<keyword evidence="3" id="KW-1185">Reference proteome</keyword>